<dbReference type="InterPro" id="IPR009075">
    <property type="entry name" value="AcylCo_DH/oxidase_C"/>
</dbReference>
<feature type="domain" description="Acyl-CoA dehydrogenase/oxidase N-terminal" evidence="8">
    <location>
        <begin position="87"/>
        <end position="180"/>
    </location>
</feature>
<evidence type="ECO:0000256" key="3">
    <source>
        <dbReference type="ARBA" id="ARBA00022630"/>
    </source>
</evidence>
<dbReference type="InterPro" id="IPR009100">
    <property type="entry name" value="AcylCoA_DH/oxidase_NM_dom_sf"/>
</dbReference>
<dbReference type="SUPFAM" id="SSF47203">
    <property type="entry name" value="Acyl-CoA dehydrogenase C-terminal domain-like"/>
    <property type="match status" value="2"/>
</dbReference>
<dbReference type="Proteomes" id="UP000467105">
    <property type="component" value="Chromosome"/>
</dbReference>
<dbReference type="GO" id="GO:0016627">
    <property type="term" value="F:oxidoreductase activity, acting on the CH-CH group of donors"/>
    <property type="evidence" value="ECO:0007669"/>
    <property type="project" value="InterPro"/>
</dbReference>
<feature type="domain" description="Acyl-CoA oxidase/dehydrogenase middle" evidence="7">
    <location>
        <begin position="569"/>
        <end position="663"/>
    </location>
</feature>
<dbReference type="Gene3D" id="2.40.110.10">
    <property type="entry name" value="Butyryl-CoA Dehydrogenase, subunit A, domain 2"/>
    <property type="match status" value="1"/>
</dbReference>
<dbReference type="Gene3D" id="1.10.540.10">
    <property type="entry name" value="Acyl-CoA dehydrogenase/oxidase, N-terminal domain"/>
    <property type="match status" value="2"/>
</dbReference>
<reference evidence="9 10" key="1">
    <citation type="journal article" date="2019" name="Emerg. Microbes Infect.">
        <title>Comprehensive subspecies identification of 175 nontuberculous mycobacteria species based on 7547 genomic profiles.</title>
        <authorList>
            <person name="Matsumoto Y."/>
            <person name="Kinjo T."/>
            <person name="Motooka D."/>
            <person name="Nabeya D."/>
            <person name="Jung N."/>
            <person name="Uechi K."/>
            <person name="Horii T."/>
            <person name="Iida T."/>
            <person name="Fujita J."/>
            <person name="Nakamura S."/>
        </authorList>
    </citation>
    <scope>NUCLEOTIDE SEQUENCE [LARGE SCALE GENOMIC DNA]</scope>
    <source>
        <strain evidence="9 10">JCM 14742</strain>
    </source>
</reference>
<feature type="domain" description="Acyl-CoA dehydrogenase/oxidase C-terminal" evidence="6">
    <location>
        <begin position="307"/>
        <end position="421"/>
    </location>
</feature>
<keyword evidence="5" id="KW-0560">Oxidoreductase</keyword>
<dbReference type="FunFam" id="2.40.110.10:FF:000011">
    <property type="entry name" value="Acyl-CoA dehydrogenase FadE34"/>
    <property type="match status" value="1"/>
</dbReference>
<dbReference type="InterPro" id="IPR037069">
    <property type="entry name" value="AcylCoA_DH/ox_N_sf"/>
</dbReference>
<dbReference type="Pfam" id="PF02771">
    <property type="entry name" value="Acyl-CoA_dh_N"/>
    <property type="match status" value="1"/>
</dbReference>
<dbReference type="Gene3D" id="1.20.140.10">
    <property type="entry name" value="Butyryl-CoA Dehydrogenase, subunit A, domain 3"/>
    <property type="match status" value="2"/>
</dbReference>
<dbReference type="PANTHER" id="PTHR43292">
    <property type="entry name" value="ACYL-COA DEHYDROGENASE"/>
    <property type="match status" value="1"/>
</dbReference>
<sequence>MALTIALRDFSLRRRGEPTWLRSVGIRLILDSAALGRALHIPTRTVVCHKTRRSVLCQSAATEVGKVSVRAANVSHWSAVFMTLGLSAEQQELTDAVGQFAARHAPIAATRAGFDALAAGELPKWWDELVGNGFHAVHLPEELGGQGGRLSDVACVLEAAGKALLPGPLLPTVAAGAVASLAALTHAAESFLRDLTSGTPAAVMLPGDGDFHARRDGDRWVLSGVSATAAGLLSAHTILTAARTPDDGMIWVLVDTQKTTATVEPVCGTDLVADAGVLRLSDHGVAEPDVLTGIDAQRAHCVVLGLTASMTAGIIQWCVEAVTAHLRSREQFGKVIGTFQALQHSAAMLLVNSELATAAAWDAVRAADEPLEQHLIAAAGAATIAISPAPDLVLDALTMFGAIGFTWEHDLHLYWRRAVSLAGSIGPANRWARRLGEATCRQQRDMAVDLGDAESEFRSWVAETLDAAMQLRNDKPAPNGDYEHLATGPQRSLIAEAGLMAPHWPAPWGVDAGPLKQLIIDEEFAKRPGLVRPSLNIAEWILPAVLAAAPKYLQERLIPATQRGDILWCQLFSEPGAGSDLASLSTRATRVDGGWRINGHKIWTSLAQYADLGALLARTDPEAGKHRGIGYFILDMRSPGVEIQPIKTATGDAHFNEVFLTDVFVPDEMLLGGPTDGWNLAIATLAEERSAISGYVKFDRAAALRRIAAQPGPDRDDALRALGELDAYTNAIRALGVRETIRLLDGQASGPASSIAKVAMNVLLRRTFEATLQLAGRLAMVADSDPAIVEPYLHLPAELIGGGTREIQLNIIAQMILGLPRK</sequence>
<dbReference type="InterPro" id="IPR046373">
    <property type="entry name" value="Acyl-CoA_Oxase/DH_mid-dom_sf"/>
</dbReference>
<keyword evidence="3" id="KW-0285">Flavoprotein</keyword>
<evidence type="ECO:0000256" key="2">
    <source>
        <dbReference type="ARBA" id="ARBA00009347"/>
    </source>
</evidence>
<dbReference type="InterPro" id="IPR052161">
    <property type="entry name" value="Mycobact_Acyl-CoA_DH"/>
</dbReference>
<dbReference type="InterPro" id="IPR006091">
    <property type="entry name" value="Acyl-CoA_Oxase/DH_mid-dom"/>
</dbReference>
<comment type="similarity">
    <text evidence="2">Belongs to the acyl-CoA dehydrogenase family.</text>
</comment>
<organism evidence="9 10">
    <name type="scientific">Mycobacterium parmense</name>
    <dbReference type="NCBI Taxonomy" id="185642"/>
    <lineage>
        <taxon>Bacteria</taxon>
        <taxon>Bacillati</taxon>
        <taxon>Actinomycetota</taxon>
        <taxon>Actinomycetes</taxon>
        <taxon>Mycobacteriales</taxon>
        <taxon>Mycobacteriaceae</taxon>
        <taxon>Mycobacterium</taxon>
        <taxon>Mycobacterium simiae complex</taxon>
    </lineage>
</organism>
<dbReference type="GO" id="GO:0005886">
    <property type="term" value="C:plasma membrane"/>
    <property type="evidence" value="ECO:0007669"/>
    <property type="project" value="TreeGrafter"/>
</dbReference>
<dbReference type="GO" id="GO:0050660">
    <property type="term" value="F:flavin adenine dinucleotide binding"/>
    <property type="evidence" value="ECO:0007669"/>
    <property type="project" value="InterPro"/>
</dbReference>
<evidence type="ECO:0000256" key="5">
    <source>
        <dbReference type="ARBA" id="ARBA00023002"/>
    </source>
</evidence>
<evidence type="ECO:0000256" key="4">
    <source>
        <dbReference type="ARBA" id="ARBA00022827"/>
    </source>
</evidence>
<evidence type="ECO:0000313" key="10">
    <source>
        <dbReference type="Proteomes" id="UP000467105"/>
    </source>
</evidence>
<proteinExistence type="inferred from homology"/>
<dbReference type="InterPro" id="IPR013786">
    <property type="entry name" value="AcylCoA_DH/ox_N"/>
</dbReference>
<dbReference type="InterPro" id="IPR036250">
    <property type="entry name" value="AcylCo_DH-like_C"/>
</dbReference>
<name>A0A7I7YXW7_9MYCO</name>
<evidence type="ECO:0000259" key="7">
    <source>
        <dbReference type="Pfam" id="PF02770"/>
    </source>
</evidence>
<keyword evidence="4" id="KW-0274">FAD</keyword>
<dbReference type="PANTHER" id="PTHR43292:SF4">
    <property type="entry name" value="ACYL-COA DEHYDROGENASE FADE34"/>
    <property type="match status" value="1"/>
</dbReference>
<feature type="domain" description="Acyl-CoA dehydrogenase/oxidase C-terminal" evidence="6">
    <location>
        <begin position="676"/>
        <end position="816"/>
    </location>
</feature>
<evidence type="ECO:0000313" key="9">
    <source>
        <dbReference type="EMBL" id="BBZ46529.1"/>
    </source>
</evidence>
<accession>A0A7I7YXW7</accession>
<evidence type="ECO:0000259" key="8">
    <source>
        <dbReference type="Pfam" id="PF02771"/>
    </source>
</evidence>
<evidence type="ECO:0000259" key="6">
    <source>
        <dbReference type="Pfam" id="PF00441"/>
    </source>
</evidence>
<protein>
    <submittedName>
        <fullName evidence="9">Acyl-CoA dehydrogenase</fullName>
    </submittedName>
</protein>
<keyword evidence="10" id="KW-1185">Reference proteome</keyword>
<comment type="cofactor">
    <cofactor evidence="1">
        <name>FAD</name>
        <dbReference type="ChEBI" id="CHEBI:57692"/>
    </cofactor>
</comment>
<dbReference type="AlphaFoldDB" id="A0A7I7YXW7"/>
<gene>
    <name evidence="9" type="ORF">MPRM_38100</name>
</gene>
<dbReference type="SUPFAM" id="SSF56645">
    <property type="entry name" value="Acyl-CoA dehydrogenase NM domain-like"/>
    <property type="match status" value="2"/>
</dbReference>
<dbReference type="Pfam" id="PF02770">
    <property type="entry name" value="Acyl-CoA_dh_M"/>
    <property type="match status" value="1"/>
</dbReference>
<evidence type="ECO:0000256" key="1">
    <source>
        <dbReference type="ARBA" id="ARBA00001974"/>
    </source>
</evidence>
<dbReference type="EMBL" id="AP022614">
    <property type="protein sequence ID" value="BBZ46529.1"/>
    <property type="molecule type" value="Genomic_DNA"/>
</dbReference>
<dbReference type="Pfam" id="PF00441">
    <property type="entry name" value="Acyl-CoA_dh_1"/>
    <property type="match status" value="2"/>
</dbReference>